<dbReference type="Pfam" id="PF08670">
    <property type="entry name" value="MEKHLA"/>
    <property type="match status" value="1"/>
</dbReference>
<dbReference type="SUPFAM" id="SSF55785">
    <property type="entry name" value="PYP-like sensor domain (PAS domain)"/>
    <property type="match status" value="1"/>
</dbReference>
<evidence type="ECO:0000313" key="2">
    <source>
        <dbReference type="EMBL" id="MQR01423.1"/>
    </source>
</evidence>
<dbReference type="AlphaFoldDB" id="A0A843YUU0"/>
<reference evidence="2 3" key="1">
    <citation type="submission" date="2019-10" db="EMBL/GenBank/DDBJ databases">
        <title>Glaciimonas soli sp. nov., a psychrophilic bacterium isolated from the forest soil of a high elevation mountain in Taiwan.</title>
        <authorList>
            <person name="Wang L.-T."/>
            <person name="Shieh W.Y."/>
        </authorList>
    </citation>
    <scope>NUCLEOTIDE SEQUENCE [LARGE SCALE GENOMIC DNA]</scope>
    <source>
        <strain evidence="2 3">GS1</strain>
    </source>
</reference>
<dbReference type="OrthoDB" id="9794448at2"/>
<comment type="caution">
    <text evidence="2">The sequence shown here is derived from an EMBL/GenBank/DDBJ whole genome shotgun (WGS) entry which is preliminary data.</text>
</comment>
<dbReference type="Proteomes" id="UP000451565">
    <property type="component" value="Unassembled WGS sequence"/>
</dbReference>
<dbReference type="InterPro" id="IPR013978">
    <property type="entry name" value="MEKHLA"/>
</dbReference>
<dbReference type="InterPro" id="IPR035965">
    <property type="entry name" value="PAS-like_dom_sf"/>
</dbReference>
<proteinExistence type="predicted"/>
<dbReference type="EMBL" id="WINI01000006">
    <property type="protein sequence ID" value="MQR01423.1"/>
    <property type="molecule type" value="Genomic_DNA"/>
</dbReference>
<name>A0A843YUU0_9BURK</name>
<keyword evidence="3" id="KW-1185">Reference proteome</keyword>
<gene>
    <name evidence="2" type="ORF">GEV47_12120</name>
</gene>
<evidence type="ECO:0000259" key="1">
    <source>
        <dbReference type="Pfam" id="PF08670"/>
    </source>
</evidence>
<dbReference type="RefSeq" id="WP_153235039.1">
    <property type="nucleotide sequence ID" value="NZ_WINI01000006.1"/>
</dbReference>
<organism evidence="2 3">
    <name type="scientific">Glaciimonas soli</name>
    <dbReference type="NCBI Taxonomy" id="2590999"/>
    <lineage>
        <taxon>Bacteria</taxon>
        <taxon>Pseudomonadati</taxon>
        <taxon>Pseudomonadota</taxon>
        <taxon>Betaproteobacteria</taxon>
        <taxon>Burkholderiales</taxon>
        <taxon>Oxalobacteraceae</taxon>
        <taxon>Glaciimonas</taxon>
    </lineage>
</organism>
<sequence>MTPGFAQDQIFLHILTESYRRLTGRNLMASDADAHWLYHDAPFSLLAHSAAIDPCFIYANQSAQNCFEYNWDEIIKLPSRLSAEMLDRAERQRLLDAVTQHGYIDNYSGIRIAKSGRRFWIKNATVWNLTDEKGIQHGQAALFADCENIE</sequence>
<feature type="domain" description="MEKHLA" evidence="1">
    <location>
        <begin position="11"/>
        <end position="145"/>
    </location>
</feature>
<protein>
    <submittedName>
        <fullName evidence="2">MEKHLA domain-containing protein</fullName>
    </submittedName>
</protein>
<evidence type="ECO:0000313" key="3">
    <source>
        <dbReference type="Proteomes" id="UP000451565"/>
    </source>
</evidence>
<dbReference type="Gene3D" id="3.30.450.20">
    <property type="entry name" value="PAS domain"/>
    <property type="match status" value="1"/>
</dbReference>
<accession>A0A843YUU0</accession>